<dbReference type="RefSeq" id="WP_073202222.1">
    <property type="nucleotide sequence ID" value="NZ_FRCZ01000005.1"/>
</dbReference>
<dbReference type="OrthoDB" id="9802228at2"/>
<dbReference type="AlphaFoldDB" id="A0A1M7PXI6"/>
<keyword evidence="13" id="KW-1185">Reference proteome</keyword>
<keyword evidence="7 9" id="KW-0234">DNA repair</keyword>
<comment type="function">
    <text evidence="9">Involved in the cellular defense against the biological effects of O6-methylguanine (O6-MeG) and O4-methylthymine (O4-MeT) in DNA. Repairs the methylated nucleobase in DNA by stoichiometrically transferring the methyl group to a cysteine residue in the enzyme. This is a suicide reaction: the enzyme is irreversibly inactivated.</text>
</comment>
<keyword evidence="3 9" id="KW-0963">Cytoplasm</keyword>
<dbReference type="NCBIfam" id="TIGR00589">
    <property type="entry name" value="ogt"/>
    <property type="match status" value="1"/>
</dbReference>
<dbReference type="InterPro" id="IPR014048">
    <property type="entry name" value="MethylDNA_cys_MeTrfase_DNA-bd"/>
</dbReference>
<comment type="catalytic activity">
    <reaction evidence="1 9">
        <text>a 4-O-methyl-thymidine in DNA + L-cysteinyl-[protein] = a thymidine in DNA + S-methyl-L-cysteinyl-[protein]</text>
        <dbReference type="Rhea" id="RHEA:53428"/>
        <dbReference type="Rhea" id="RHEA-COMP:10131"/>
        <dbReference type="Rhea" id="RHEA-COMP:10132"/>
        <dbReference type="Rhea" id="RHEA-COMP:13555"/>
        <dbReference type="Rhea" id="RHEA-COMP:13556"/>
        <dbReference type="ChEBI" id="CHEBI:29950"/>
        <dbReference type="ChEBI" id="CHEBI:82612"/>
        <dbReference type="ChEBI" id="CHEBI:137386"/>
        <dbReference type="ChEBI" id="CHEBI:137387"/>
        <dbReference type="EC" id="2.1.1.63"/>
    </reaction>
</comment>
<evidence type="ECO:0000256" key="1">
    <source>
        <dbReference type="ARBA" id="ARBA00001286"/>
    </source>
</evidence>
<evidence type="ECO:0000256" key="9">
    <source>
        <dbReference type="HAMAP-Rule" id="MF_00772"/>
    </source>
</evidence>
<dbReference type="PANTHER" id="PTHR10815:SF5">
    <property type="entry name" value="METHYLATED-DNA--PROTEIN-CYSTEINE METHYLTRANSFERASE"/>
    <property type="match status" value="1"/>
</dbReference>
<dbReference type="InterPro" id="IPR036631">
    <property type="entry name" value="MGMT_N_sf"/>
</dbReference>
<keyword evidence="4 9" id="KW-0489">Methyltransferase</keyword>
<dbReference type="FunFam" id="1.10.10.10:FF:000214">
    <property type="entry name" value="Methylated-DNA--protein-cysteine methyltransferase"/>
    <property type="match status" value="1"/>
</dbReference>
<dbReference type="SUPFAM" id="SSF46767">
    <property type="entry name" value="Methylated DNA-protein cysteine methyltransferase, C-terminal domain"/>
    <property type="match status" value="1"/>
</dbReference>
<dbReference type="Pfam" id="PF01035">
    <property type="entry name" value="DNA_binding_1"/>
    <property type="match status" value="1"/>
</dbReference>
<dbReference type="GO" id="GO:0032259">
    <property type="term" value="P:methylation"/>
    <property type="evidence" value="ECO:0007669"/>
    <property type="project" value="UniProtKB-KW"/>
</dbReference>
<dbReference type="EMBL" id="FRCZ01000005">
    <property type="protein sequence ID" value="SHN22313.1"/>
    <property type="molecule type" value="Genomic_DNA"/>
</dbReference>
<evidence type="ECO:0000256" key="5">
    <source>
        <dbReference type="ARBA" id="ARBA00022679"/>
    </source>
</evidence>
<evidence type="ECO:0000259" key="11">
    <source>
        <dbReference type="Pfam" id="PF02870"/>
    </source>
</evidence>
<organism evidence="12 13">
    <name type="scientific">Gracilibacillus kekensis</name>
    <dbReference type="NCBI Taxonomy" id="1027249"/>
    <lineage>
        <taxon>Bacteria</taxon>
        <taxon>Bacillati</taxon>
        <taxon>Bacillota</taxon>
        <taxon>Bacilli</taxon>
        <taxon>Bacillales</taxon>
        <taxon>Bacillaceae</taxon>
        <taxon>Gracilibacillus</taxon>
    </lineage>
</organism>
<evidence type="ECO:0000256" key="7">
    <source>
        <dbReference type="ARBA" id="ARBA00023204"/>
    </source>
</evidence>
<dbReference type="STRING" id="1027249.SAMN05216179_2541"/>
<dbReference type="InterPro" id="IPR036388">
    <property type="entry name" value="WH-like_DNA-bd_sf"/>
</dbReference>
<dbReference type="InterPro" id="IPR023546">
    <property type="entry name" value="MGMT"/>
</dbReference>
<evidence type="ECO:0000256" key="3">
    <source>
        <dbReference type="ARBA" id="ARBA00022490"/>
    </source>
</evidence>
<feature type="domain" description="Methylguanine DNA methyltransferase ribonuclease-like" evidence="11">
    <location>
        <begin position="1"/>
        <end position="78"/>
    </location>
</feature>
<evidence type="ECO:0000256" key="2">
    <source>
        <dbReference type="ARBA" id="ARBA00008711"/>
    </source>
</evidence>
<dbReference type="GO" id="GO:0006307">
    <property type="term" value="P:DNA alkylation repair"/>
    <property type="evidence" value="ECO:0007669"/>
    <property type="project" value="UniProtKB-UniRule"/>
</dbReference>
<feature type="domain" description="Methylated-DNA-[protein]-cysteine S-methyltransferase DNA binding" evidence="10">
    <location>
        <begin position="85"/>
        <end position="165"/>
    </location>
</feature>
<dbReference type="InterPro" id="IPR036217">
    <property type="entry name" value="MethylDNA_cys_MeTrfase_DNAb"/>
</dbReference>
<name>A0A1M7PXI6_9BACI</name>
<dbReference type="InterPro" id="IPR001497">
    <property type="entry name" value="MethylDNA_cys_MeTrfase_AS"/>
</dbReference>
<dbReference type="Gene3D" id="3.30.160.70">
    <property type="entry name" value="Methylated DNA-protein cysteine methyltransferase domain"/>
    <property type="match status" value="1"/>
</dbReference>
<dbReference type="Proteomes" id="UP000184184">
    <property type="component" value="Unassembled WGS sequence"/>
</dbReference>
<dbReference type="Pfam" id="PF02870">
    <property type="entry name" value="Methyltransf_1N"/>
    <property type="match status" value="1"/>
</dbReference>
<evidence type="ECO:0000313" key="12">
    <source>
        <dbReference type="EMBL" id="SHN22313.1"/>
    </source>
</evidence>
<comment type="similarity">
    <text evidence="2 9">Belongs to the MGMT family.</text>
</comment>
<comment type="miscellaneous">
    <text evidence="9">This enzyme catalyzes only one turnover and therefore is not strictly catalytic. According to one definition, an enzyme is a biocatalyst that acts repeatedly and over many reaction cycles.</text>
</comment>
<dbReference type="PROSITE" id="PS00374">
    <property type="entry name" value="MGMT"/>
    <property type="match status" value="1"/>
</dbReference>
<dbReference type="PANTHER" id="PTHR10815">
    <property type="entry name" value="METHYLATED-DNA--PROTEIN-CYSTEINE METHYLTRANSFERASE"/>
    <property type="match status" value="1"/>
</dbReference>
<dbReference type="GO" id="GO:0005737">
    <property type="term" value="C:cytoplasm"/>
    <property type="evidence" value="ECO:0007669"/>
    <property type="project" value="UniProtKB-SubCell"/>
</dbReference>
<feature type="active site" description="Nucleophile; methyl group acceptor" evidence="9">
    <location>
        <position position="137"/>
    </location>
</feature>
<keyword evidence="6 9" id="KW-0227">DNA damage</keyword>
<dbReference type="CDD" id="cd06445">
    <property type="entry name" value="ATase"/>
    <property type="match status" value="1"/>
</dbReference>
<evidence type="ECO:0000256" key="4">
    <source>
        <dbReference type="ARBA" id="ARBA00022603"/>
    </source>
</evidence>
<dbReference type="GO" id="GO:0003908">
    <property type="term" value="F:methylated-DNA-[protein]-cysteine S-methyltransferase activity"/>
    <property type="evidence" value="ECO:0007669"/>
    <property type="project" value="UniProtKB-UniRule"/>
</dbReference>
<sequence length="167" mass="19329">MYYTEYESPLGILTLISQENYLIRMEFGSFEDKHQKINKWLSKNMLPLELKKDQVPFQDILEQLNEYFYQKRRTFTIPYKFYGTSFQQKVWEALATQVPYGTTCSYQEIAHIVGSPKAVRAVGGANNQNPISIIVPCHRIIGKSGKLVGYGGGIDKKEFLLRLEKKH</sequence>
<dbReference type="SUPFAM" id="SSF53155">
    <property type="entry name" value="Methylated DNA-protein cysteine methyltransferase domain"/>
    <property type="match status" value="1"/>
</dbReference>
<dbReference type="InterPro" id="IPR008332">
    <property type="entry name" value="MethylG_MeTrfase_N"/>
</dbReference>
<evidence type="ECO:0000256" key="8">
    <source>
        <dbReference type="ARBA" id="ARBA00049348"/>
    </source>
</evidence>
<evidence type="ECO:0000256" key="6">
    <source>
        <dbReference type="ARBA" id="ARBA00022763"/>
    </source>
</evidence>
<dbReference type="HAMAP" id="MF_00772">
    <property type="entry name" value="OGT"/>
    <property type="match status" value="1"/>
</dbReference>
<dbReference type="EC" id="2.1.1.63" evidence="9"/>
<reference evidence="12 13" key="1">
    <citation type="submission" date="2016-11" db="EMBL/GenBank/DDBJ databases">
        <authorList>
            <person name="Jaros S."/>
            <person name="Januszkiewicz K."/>
            <person name="Wedrychowicz H."/>
        </authorList>
    </citation>
    <scope>NUCLEOTIDE SEQUENCE [LARGE SCALE GENOMIC DNA]</scope>
    <source>
        <strain evidence="12 13">CGMCC 1.10681</strain>
    </source>
</reference>
<comment type="subcellular location">
    <subcellularLocation>
        <location evidence="9">Cytoplasm</location>
    </subcellularLocation>
</comment>
<accession>A0A1M7PXI6</accession>
<protein>
    <recommendedName>
        <fullName evidence="9">Methylated-DNA--protein-cysteine methyltransferase</fullName>
        <ecNumber evidence="9">2.1.1.63</ecNumber>
    </recommendedName>
    <alternativeName>
        <fullName evidence="9">6-O-methylguanine-DNA methyltransferase</fullName>
        <shortName evidence="9">MGMT</shortName>
    </alternativeName>
    <alternativeName>
        <fullName evidence="9">O-6-methylguanine-DNA-alkyltransferase</fullName>
    </alternativeName>
</protein>
<proteinExistence type="inferred from homology"/>
<evidence type="ECO:0000259" key="10">
    <source>
        <dbReference type="Pfam" id="PF01035"/>
    </source>
</evidence>
<gene>
    <name evidence="12" type="ORF">SAMN05216179_2541</name>
</gene>
<evidence type="ECO:0000313" key="13">
    <source>
        <dbReference type="Proteomes" id="UP000184184"/>
    </source>
</evidence>
<comment type="catalytic activity">
    <reaction evidence="8 9">
        <text>a 6-O-methyl-2'-deoxyguanosine in DNA + L-cysteinyl-[protein] = S-methyl-L-cysteinyl-[protein] + a 2'-deoxyguanosine in DNA</text>
        <dbReference type="Rhea" id="RHEA:24000"/>
        <dbReference type="Rhea" id="RHEA-COMP:10131"/>
        <dbReference type="Rhea" id="RHEA-COMP:10132"/>
        <dbReference type="Rhea" id="RHEA-COMP:11367"/>
        <dbReference type="Rhea" id="RHEA-COMP:11368"/>
        <dbReference type="ChEBI" id="CHEBI:29950"/>
        <dbReference type="ChEBI" id="CHEBI:82612"/>
        <dbReference type="ChEBI" id="CHEBI:85445"/>
        <dbReference type="ChEBI" id="CHEBI:85448"/>
        <dbReference type="EC" id="2.1.1.63"/>
    </reaction>
</comment>
<keyword evidence="5 9" id="KW-0808">Transferase</keyword>
<dbReference type="Gene3D" id="1.10.10.10">
    <property type="entry name" value="Winged helix-like DNA-binding domain superfamily/Winged helix DNA-binding domain"/>
    <property type="match status" value="1"/>
</dbReference>